<evidence type="ECO:0000313" key="1">
    <source>
        <dbReference type="EMBL" id="GAJ07662.1"/>
    </source>
</evidence>
<gene>
    <name evidence="1" type="ORF">S12H4_52396</name>
</gene>
<comment type="caution">
    <text evidence="1">The sequence shown here is derived from an EMBL/GenBank/DDBJ whole genome shotgun (WGS) entry which is preliminary data.</text>
</comment>
<accession>X1UVM5</accession>
<proteinExistence type="predicted"/>
<dbReference type="EMBL" id="BARW01033243">
    <property type="protein sequence ID" value="GAJ07662.1"/>
    <property type="molecule type" value="Genomic_DNA"/>
</dbReference>
<protein>
    <submittedName>
        <fullName evidence="1">Uncharacterized protein</fullName>
    </submittedName>
</protein>
<name>X1UVM5_9ZZZZ</name>
<sequence>MKIDFNYKFRKMDGEIIPERPNEVDPKDKNKITKKHPAFTLKTLCVSVLLNAGSDDIVCPRCKHVIKKELDLAGDGGGGLGRLDVDEDFEGLNIGTIDGQRSYNGWGTWVVAAGANTSAEIVDIGGDYHKILRLARTEGSNQVKCGLDFNDTDNNWGLRSGFYIRLKVRANPDNLELLWFSLRQ</sequence>
<reference evidence="1" key="1">
    <citation type="journal article" date="2014" name="Front. Microbiol.">
        <title>High frequency of phylogenetically diverse reductive dehalogenase-homologous genes in deep subseafloor sedimentary metagenomes.</title>
        <authorList>
            <person name="Kawai M."/>
            <person name="Futagami T."/>
            <person name="Toyoda A."/>
            <person name="Takaki Y."/>
            <person name="Nishi S."/>
            <person name="Hori S."/>
            <person name="Arai W."/>
            <person name="Tsubouchi T."/>
            <person name="Morono Y."/>
            <person name="Uchiyama I."/>
            <person name="Ito T."/>
            <person name="Fujiyama A."/>
            <person name="Inagaki F."/>
            <person name="Takami H."/>
        </authorList>
    </citation>
    <scope>NUCLEOTIDE SEQUENCE</scope>
    <source>
        <strain evidence="1">Expedition CK06-06</strain>
    </source>
</reference>
<organism evidence="1">
    <name type="scientific">marine sediment metagenome</name>
    <dbReference type="NCBI Taxonomy" id="412755"/>
    <lineage>
        <taxon>unclassified sequences</taxon>
        <taxon>metagenomes</taxon>
        <taxon>ecological metagenomes</taxon>
    </lineage>
</organism>
<dbReference type="AlphaFoldDB" id="X1UVM5"/>